<dbReference type="RefSeq" id="XP_007802972.1">
    <property type="nucleotide sequence ID" value="XM_007804781.1"/>
</dbReference>
<dbReference type="HOGENOM" id="CLU_1142591_0_0_1"/>
<sequence>MSTKTHPVEGSDVQPFQDDNSVVMESPSVEAEGGVKETIINPPEQESVPRISLNWTLDPTPHSFSTELPPTICLILTSHANKPITIYNEALNPSRLLSEGKFPIFDQTDNIEVPHRRRIYCDFEPPSKIKVPLREKLFHTLYPAVPGSVSRACNPFRANQLGPQTLLGGLHQARSRASEKTRLRGGRAQARPSLQLASGTRLGLDPVVGVRGEGRGHESAKWETRRQESGISSLEEPSPTHQT</sequence>
<dbReference type="GeneID" id="19243885"/>
<feature type="region of interest" description="Disordered" evidence="1">
    <location>
        <begin position="1"/>
        <end position="22"/>
    </location>
</feature>
<evidence type="ECO:0000256" key="1">
    <source>
        <dbReference type="SAM" id="MobiDB-lite"/>
    </source>
</evidence>
<evidence type="ECO:0000313" key="3">
    <source>
        <dbReference type="Proteomes" id="UP000019373"/>
    </source>
</evidence>
<organism evidence="2 3">
    <name type="scientific">Endocarpon pusillum (strain Z07020 / HMAS-L-300199)</name>
    <name type="common">Lichen-forming fungus</name>
    <dbReference type="NCBI Taxonomy" id="1263415"/>
    <lineage>
        <taxon>Eukaryota</taxon>
        <taxon>Fungi</taxon>
        <taxon>Dikarya</taxon>
        <taxon>Ascomycota</taxon>
        <taxon>Pezizomycotina</taxon>
        <taxon>Eurotiomycetes</taxon>
        <taxon>Chaetothyriomycetidae</taxon>
        <taxon>Verrucariales</taxon>
        <taxon>Verrucariaceae</taxon>
        <taxon>Endocarpon</taxon>
    </lineage>
</organism>
<dbReference type="EMBL" id="KE721218">
    <property type="protein sequence ID" value="ERF71378.1"/>
    <property type="molecule type" value="Genomic_DNA"/>
</dbReference>
<dbReference type="AlphaFoldDB" id="U1GGY4"/>
<feature type="region of interest" description="Disordered" evidence="1">
    <location>
        <begin position="205"/>
        <end position="243"/>
    </location>
</feature>
<feature type="compositionally biased region" description="Basic and acidic residues" evidence="1">
    <location>
        <begin position="212"/>
        <end position="228"/>
    </location>
</feature>
<gene>
    <name evidence="2" type="ORF">EPUS_09050</name>
</gene>
<name>U1GGY4_ENDPU</name>
<protein>
    <submittedName>
        <fullName evidence="2">Uncharacterized protein</fullName>
    </submittedName>
</protein>
<feature type="region of interest" description="Disordered" evidence="1">
    <location>
        <begin position="180"/>
        <end position="199"/>
    </location>
</feature>
<evidence type="ECO:0000313" key="2">
    <source>
        <dbReference type="EMBL" id="ERF71378.1"/>
    </source>
</evidence>
<dbReference type="OrthoDB" id="5418036at2759"/>
<proteinExistence type="predicted"/>
<keyword evidence="3" id="KW-1185">Reference proteome</keyword>
<dbReference type="Proteomes" id="UP000019373">
    <property type="component" value="Unassembled WGS sequence"/>
</dbReference>
<accession>U1GGY4</accession>
<reference evidence="3" key="1">
    <citation type="journal article" date="2014" name="BMC Genomics">
        <title>Genome characteristics reveal the impact of lichenization on lichen-forming fungus Endocarpon pusillum Hedwig (Verrucariales, Ascomycota).</title>
        <authorList>
            <person name="Wang Y.-Y."/>
            <person name="Liu B."/>
            <person name="Zhang X.-Y."/>
            <person name="Zhou Q.-M."/>
            <person name="Zhang T."/>
            <person name="Li H."/>
            <person name="Yu Y.-F."/>
            <person name="Zhang X.-L."/>
            <person name="Hao X.-Y."/>
            <person name="Wang M."/>
            <person name="Wang L."/>
            <person name="Wei J.-C."/>
        </authorList>
    </citation>
    <scope>NUCLEOTIDE SEQUENCE [LARGE SCALE GENOMIC DNA]</scope>
    <source>
        <strain evidence="3">Z07020 / HMAS-L-300199</strain>
    </source>
</reference>